<dbReference type="InterPro" id="IPR012338">
    <property type="entry name" value="Beta-lactam/transpept-like"/>
</dbReference>
<evidence type="ECO:0000256" key="10">
    <source>
        <dbReference type="SAM" id="SignalP"/>
    </source>
</evidence>
<dbReference type="Gene3D" id="3.40.710.10">
    <property type="entry name" value="DD-peptidase/beta-lactamase superfamily"/>
    <property type="match status" value="1"/>
</dbReference>
<evidence type="ECO:0000256" key="1">
    <source>
        <dbReference type="ARBA" id="ARBA00007164"/>
    </source>
</evidence>
<keyword evidence="2 10" id="KW-0732">Signal</keyword>
<dbReference type="GO" id="GO:0008360">
    <property type="term" value="P:regulation of cell shape"/>
    <property type="evidence" value="ECO:0007669"/>
    <property type="project" value="UniProtKB-KW"/>
</dbReference>
<dbReference type="GO" id="GO:0008800">
    <property type="term" value="F:beta-lactamase activity"/>
    <property type="evidence" value="ECO:0007669"/>
    <property type="project" value="InterPro"/>
</dbReference>
<dbReference type="EMBL" id="VBOZ01000019">
    <property type="protein sequence ID" value="TMQ64544.1"/>
    <property type="molecule type" value="Genomic_DNA"/>
</dbReference>
<feature type="domain" description="Peptidase S11 D-alanyl-D-alanine carboxypeptidase A N-terminal" evidence="11">
    <location>
        <begin position="81"/>
        <end position="301"/>
    </location>
</feature>
<sequence>MSMVRRNRAFCIALNLGIALLLEGAWVPAVDAQSTPAAGDLRGLPQLASAATSNRAARPRPRHRRRPATLRLPAVTQYGIPRLHVKAAYVVDANNRVLFEKNPDRILPIASLTKLVTTMVFLQTSPDWDRVIEIVPEDVHHSSRTRIRAREEITVRDLFHAALMSSDNAATKALVRTCGVPVDEFVRRMNLLVDSLGVPETHFVEPTGLSEQNVSTAQGMAVILRAATESDVVSAITQKTEYSFTSNRRVHHLVNTNRLLRSQWDITGGKTGFIHEAGYCLVTNVKGPTGVDVTAVVLGAPSNALRFAEARRILDWTFRFGLGLPQTTPAGD</sequence>
<evidence type="ECO:0000313" key="13">
    <source>
        <dbReference type="Proteomes" id="UP000317691"/>
    </source>
</evidence>
<dbReference type="GO" id="GO:0009002">
    <property type="term" value="F:serine-type D-Ala-D-Ala carboxypeptidase activity"/>
    <property type="evidence" value="ECO:0007669"/>
    <property type="project" value="InterPro"/>
</dbReference>
<feature type="active site" evidence="7">
    <location>
        <position position="166"/>
    </location>
</feature>
<keyword evidence="12" id="KW-0645">Protease</keyword>
<dbReference type="PRINTS" id="PR00725">
    <property type="entry name" value="DADACBPTASE1"/>
</dbReference>
<feature type="active site" description="Proton acceptor" evidence="7">
    <location>
        <position position="114"/>
    </location>
</feature>
<keyword evidence="3" id="KW-0378">Hydrolase</keyword>
<evidence type="ECO:0000256" key="8">
    <source>
        <dbReference type="PIRSR" id="PIRSR618044-2"/>
    </source>
</evidence>
<keyword evidence="5" id="KW-0573">Peptidoglycan synthesis</keyword>
<dbReference type="PANTHER" id="PTHR35333:SF3">
    <property type="entry name" value="BETA-LACTAMASE-TYPE TRANSPEPTIDASE FOLD CONTAINING PROTEIN"/>
    <property type="match status" value="1"/>
</dbReference>
<keyword evidence="4" id="KW-0133">Cell shape</keyword>
<protein>
    <submittedName>
        <fullName evidence="12">D-alanyl-D-alanine carboxypeptidase</fullName>
    </submittedName>
</protein>
<evidence type="ECO:0000256" key="5">
    <source>
        <dbReference type="ARBA" id="ARBA00022984"/>
    </source>
</evidence>
<comment type="caution">
    <text evidence="12">The sequence shown here is derived from an EMBL/GenBank/DDBJ whole genome shotgun (WGS) entry which is preliminary data.</text>
</comment>
<dbReference type="GO" id="GO:0071555">
    <property type="term" value="P:cell wall organization"/>
    <property type="evidence" value="ECO:0007669"/>
    <property type="project" value="UniProtKB-KW"/>
</dbReference>
<evidence type="ECO:0000256" key="6">
    <source>
        <dbReference type="ARBA" id="ARBA00023316"/>
    </source>
</evidence>
<keyword evidence="12" id="KW-0121">Carboxypeptidase</keyword>
<organism evidence="12 13">
    <name type="scientific">Eiseniibacteriota bacterium</name>
    <dbReference type="NCBI Taxonomy" id="2212470"/>
    <lineage>
        <taxon>Bacteria</taxon>
        <taxon>Candidatus Eiseniibacteriota</taxon>
    </lineage>
</organism>
<dbReference type="GO" id="GO:0009252">
    <property type="term" value="P:peptidoglycan biosynthetic process"/>
    <property type="evidence" value="ECO:0007669"/>
    <property type="project" value="UniProtKB-KW"/>
</dbReference>
<feature type="active site" description="Acyl-ester intermediate" evidence="7">
    <location>
        <position position="111"/>
    </location>
</feature>
<reference evidence="12 13" key="1">
    <citation type="journal article" date="2019" name="Nat. Microbiol.">
        <title>Mediterranean grassland soil C-N compound turnover is dependent on rainfall and depth, and is mediated by genomically divergent microorganisms.</title>
        <authorList>
            <person name="Diamond S."/>
            <person name="Andeer P.F."/>
            <person name="Li Z."/>
            <person name="Crits-Christoph A."/>
            <person name="Burstein D."/>
            <person name="Anantharaman K."/>
            <person name="Lane K.R."/>
            <person name="Thomas B.C."/>
            <person name="Pan C."/>
            <person name="Northen T.R."/>
            <person name="Banfield J.F."/>
        </authorList>
    </citation>
    <scope>NUCLEOTIDE SEQUENCE [LARGE SCALE GENOMIC DNA]</scope>
    <source>
        <strain evidence="12">WS_9</strain>
    </source>
</reference>
<dbReference type="InterPro" id="IPR018044">
    <property type="entry name" value="Peptidase_S11"/>
</dbReference>
<evidence type="ECO:0000256" key="2">
    <source>
        <dbReference type="ARBA" id="ARBA00022729"/>
    </source>
</evidence>
<accession>A0A538TLP5</accession>
<evidence type="ECO:0000313" key="12">
    <source>
        <dbReference type="EMBL" id="TMQ64544.1"/>
    </source>
</evidence>
<keyword evidence="6" id="KW-0961">Cell wall biogenesis/degradation</keyword>
<comment type="similarity">
    <text evidence="1 9">Belongs to the peptidase S11 family.</text>
</comment>
<dbReference type="GO" id="GO:0046677">
    <property type="term" value="P:response to antibiotic"/>
    <property type="evidence" value="ECO:0007669"/>
    <property type="project" value="InterPro"/>
</dbReference>
<feature type="signal peptide" evidence="10">
    <location>
        <begin position="1"/>
        <end position="29"/>
    </location>
</feature>
<dbReference type="SUPFAM" id="SSF56601">
    <property type="entry name" value="beta-lactamase/transpeptidase-like"/>
    <property type="match status" value="1"/>
</dbReference>
<gene>
    <name evidence="12" type="ORF">E6K79_07490</name>
</gene>
<evidence type="ECO:0000256" key="7">
    <source>
        <dbReference type="PIRSR" id="PIRSR618044-1"/>
    </source>
</evidence>
<dbReference type="GO" id="GO:0006508">
    <property type="term" value="P:proteolysis"/>
    <property type="evidence" value="ECO:0007669"/>
    <property type="project" value="InterPro"/>
</dbReference>
<dbReference type="InterPro" id="IPR001967">
    <property type="entry name" value="Peptidase_S11_N"/>
</dbReference>
<dbReference type="GO" id="GO:0030655">
    <property type="term" value="P:beta-lactam antibiotic catabolic process"/>
    <property type="evidence" value="ECO:0007669"/>
    <property type="project" value="InterPro"/>
</dbReference>
<dbReference type="Proteomes" id="UP000317691">
    <property type="component" value="Unassembled WGS sequence"/>
</dbReference>
<feature type="chain" id="PRO_5022214756" evidence="10">
    <location>
        <begin position="30"/>
        <end position="332"/>
    </location>
</feature>
<evidence type="ECO:0000256" key="9">
    <source>
        <dbReference type="RuleBase" id="RU004016"/>
    </source>
</evidence>
<evidence type="ECO:0000256" key="4">
    <source>
        <dbReference type="ARBA" id="ARBA00022960"/>
    </source>
</evidence>
<dbReference type="InterPro" id="IPR000871">
    <property type="entry name" value="Beta-lactam_class-A"/>
</dbReference>
<dbReference type="AlphaFoldDB" id="A0A538TLP5"/>
<name>A0A538TLP5_UNCEI</name>
<feature type="binding site" evidence="8">
    <location>
        <position position="270"/>
    </location>
    <ligand>
        <name>substrate</name>
    </ligand>
</feature>
<dbReference type="Pfam" id="PF00768">
    <property type="entry name" value="Peptidase_S11"/>
    <property type="match status" value="1"/>
</dbReference>
<dbReference type="PANTHER" id="PTHR35333">
    <property type="entry name" value="BETA-LACTAMASE"/>
    <property type="match status" value="1"/>
</dbReference>
<evidence type="ECO:0000256" key="3">
    <source>
        <dbReference type="ARBA" id="ARBA00022801"/>
    </source>
</evidence>
<evidence type="ECO:0000259" key="11">
    <source>
        <dbReference type="Pfam" id="PF00768"/>
    </source>
</evidence>
<proteinExistence type="inferred from homology"/>